<dbReference type="OrthoDB" id="328486at2"/>
<protein>
    <submittedName>
        <fullName evidence="1">TRL-like family protein</fullName>
    </submittedName>
</protein>
<dbReference type="Pfam" id="PF13146">
    <property type="entry name" value="TRL"/>
    <property type="match status" value="1"/>
</dbReference>
<evidence type="ECO:0000313" key="1">
    <source>
        <dbReference type="EMBL" id="TGK69863.1"/>
    </source>
</evidence>
<reference evidence="1" key="1">
    <citation type="journal article" date="2019" name="PLoS Negl. Trop. Dis.">
        <title>Revisiting the worldwide diversity of Leptospira species in the environment.</title>
        <authorList>
            <person name="Vincent A.T."/>
            <person name="Schiettekatte O."/>
            <person name="Bourhy P."/>
            <person name="Veyrier F.J."/>
            <person name="Picardeau M."/>
        </authorList>
    </citation>
    <scope>NUCLEOTIDE SEQUENCE [LARGE SCALE GENOMIC DNA]</scope>
    <source>
        <strain evidence="1">201800293</strain>
    </source>
</reference>
<proteinExistence type="predicted"/>
<dbReference type="RefSeq" id="WP_135635326.1">
    <property type="nucleotide sequence ID" value="NZ_RQFE01000024.1"/>
</dbReference>
<comment type="caution">
    <text evidence="1">The sequence shown here is derived from an EMBL/GenBank/DDBJ whole genome shotgun (WGS) entry which is preliminary data.</text>
</comment>
<sequence>MKKNIFIVIVFTIILFIQNCSGGSVHSSLVPSANTNPTREYSTPSVFSKGGFFFHKTYVPGPLGINAEAHYEGKSCSHTFLYLVSSGDSSIEAAKRNGNIKKIAYLDYEQLGIAMGVLYHRVCTIIKGS</sequence>
<organism evidence="1 2">
    <name type="scientific">Leptospira kanakyensis</name>
    <dbReference type="NCBI Taxonomy" id="2484968"/>
    <lineage>
        <taxon>Bacteria</taxon>
        <taxon>Pseudomonadati</taxon>
        <taxon>Spirochaetota</taxon>
        <taxon>Spirochaetia</taxon>
        <taxon>Leptospirales</taxon>
        <taxon>Leptospiraceae</taxon>
        <taxon>Leptospira</taxon>
    </lineage>
</organism>
<name>A0A6N4QFD8_9LEPT</name>
<gene>
    <name evidence="1" type="ORF">EHQ18_13870</name>
</gene>
<accession>A0A6N4QFD8</accession>
<dbReference type="InterPro" id="IPR025113">
    <property type="entry name" value="TRL-like"/>
</dbReference>
<evidence type="ECO:0000313" key="2">
    <source>
        <dbReference type="Proteomes" id="UP000297239"/>
    </source>
</evidence>
<dbReference type="AlphaFoldDB" id="A0A6N4QFD8"/>
<keyword evidence="2" id="KW-1185">Reference proteome</keyword>
<dbReference type="Proteomes" id="UP000297239">
    <property type="component" value="Unassembled WGS sequence"/>
</dbReference>
<dbReference type="EMBL" id="RQFF01000030">
    <property type="protein sequence ID" value="TGK69863.1"/>
    <property type="molecule type" value="Genomic_DNA"/>
</dbReference>